<dbReference type="AlphaFoldDB" id="A0A6N9T2U5"/>
<comment type="pathway">
    <text evidence="1 6">Carbohydrate biosynthesis; dTDP-L-rhamnose biosynthesis.</text>
</comment>
<evidence type="ECO:0000256" key="2">
    <source>
        <dbReference type="ARBA" id="ARBA00010944"/>
    </source>
</evidence>
<dbReference type="InterPro" id="IPR029903">
    <property type="entry name" value="RmlD-like-bd"/>
</dbReference>
<dbReference type="PANTHER" id="PTHR10491">
    <property type="entry name" value="DTDP-4-DEHYDRORHAMNOSE REDUCTASE"/>
    <property type="match status" value="1"/>
</dbReference>
<accession>A0A6N9T2U5</accession>
<dbReference type="EC" id="1.1.1.133" evidence="3 6"/>
<dbReference type="PANTHER" id="PTHR10491:SF4">
    <property type="entry name" value="METHIONINE ADENOSYLTRANSFERASE 2 SUBUNIT BETA"/>
    <property type="match status" value="1"/>
</dbReference>
<dbReference type="GO" id="GO:0019305">
    <property type="term" value="P:dTDP-rhamnose biosynthetic process"/>
    <property type="evidence" value="ECO:0007669"/>
    <property type="project" value="UniProtKB-UniPathway"/>
</dbReference>
<feature type="domain" description="RmlD-like substrate binding" evidence="8">
    <location>
        <begin position="1"/>
        <end position="287"/>
    </location>
</feature>
<feature type="region of interest" description="Disordered" evidence="7">
    <location>
        <begin position="240"/>
        <end position="262"/>
    </location>
</feature>
<organism evidence="9 10">
    <name type="scientific">Jiella pacifica</name>
    <dbReference type="NCBI Taxonomy" id="2696469"/>
    <lineage>
        <taxon>Bacteria</taxon>
        <taxon>Pseudomonadati</taxon>
        <taxon>Pseudomonadota</taxon>
        <taxon>Alphaproteobacteria</taxon>
        <taxon>Hyphomicrobiales</taxon>
        <taxon>Aurantimonadaceae</taxon>
        <taxon>Jiella</taxon>
    </lineage>
</organism>
<dbReference type="RefSeq" id="WP_163463865.1">
    <property type="nucleotide sequence ID" value="NZ_JAAAMG010000011.1"/>
</dbReference>
<gene>
    <name evidence="9" type="primary">rfbD</name>
    <name evidence="9" type="ORF">GTK09_14380</name>
</gene>
<keyword evidence="6" id="KW-0521">NADP</keyword>
<evidence type="ECO:0000256" key="1">
    <source>
        <dbReference type="ARBA" id="ARBA00004781"/>
    </source>
</evidence>
<evidence type="ECO:0000259" key="8">
    <source>
        <dbReference type="Pfam" id="PF04321"/>
    </source>
</evidence>
<keyword evidence="6 9" id="KW-0560">Oxidoreductase</keyword>
<name>A0A6N9T2U5_9HYPH</name>
<dbReference type="CDD" id="cd05254">
    <property type="entry name" value="dTDP_HR_like_SDR_e"/>
    <property type="match status" value="1"/>
</dbReference>
<comment type="cofactor">
    <cofactor evidence="6">
        <name>Mg(2+)</name>
        <dbReference type="ChEBI" id="CHEBI:18420"/>
    </cofactor>
    <text evidence="6">Binds 1 Mg(2+) ion per monomer.</text>
</comment>
<reference evidence="9 10" key="1">
    <citation type="submission" date="2020-01" db="EMBL/GenBank/DDBJ databases">
        <title>Jiella pacifica sp. nov.</title>
        <authorList>
            <person name="Xue Z."/>
            <person name="Zhu S."/>
            <person name="Chen J."/>
            <person name="Yang J."/>
        </authorList>
    </citation>
    <scope>NUCLEOTIDE SEQUENCE [LARGE SCALE GENOMIC DNA]</scope>
    <source>
        <strain evidence="9 10">40Bstr34</strain>
    </source>
</reference>
<comment type="catalytic activity">
    <reaction evidence="5 6">
        <text>dTDP-beta-L-rhamnose + NADP(+) = dTDP-4-dehydro-beta-L-rhamnose + NADPH + H(+)</text>
        <dbReference type="Rhea" id="RHEA:21796"/>
        <dbReference type="ChEBI" id="CHEBI:15378"/>
        <dbReference type="ChEBI" id="CHEBI:57510"/>
        <dbReference type="ChEBI" id="CHEBI:57783"/>
        <dbReference type="ChEBI" id="CHEBI:58349"/>
        <dbReference type="ChEBI" id="CHEBI:62830"/>
        <dbReference type="EC" id="1.1.1.133"/>
    </reaction>
</comment>
<evidence type="ECO:0000256" key="3">
    <source>
        <dbReference type="ARBA" id="ARBA00012929"/>
    </source>
</evidence>
<comment type="function">
    <text evidence="6">Catalyzes the reduction of dTDP-6-deoxy-L-lyxo-4-hexulose to yield dTDP-L-rhamnose.</text>
</comment>
<dbReference type="Pfam" id="PF04321">
    <property type="entry name" value="RmlD_sub_bind"/>
    <property type="match status" value="1"/>
</dbReference>
<dbReference type="GO" id="GO:0008831">
    <property type="term" value="F:dTDP-4-dehydrorhamnose reductase activity"/>
    <property type="evidence" value="ECO:0007669"/>
    <property type="project" value="UniProtKB-EC"/>
</dbReference>
<evidence type="ECO:0000256" key="5">
    <source>
        <dbReference type="ARBA" id="ARBA00048200"/>
    </source>
</evidence>
<protein>
    <recommendedName>
        <fullName evidence="4 6">dTDP-4-dehydrorhamnose reductase</fullName>
        <ecNumber evidence="3 6">1.1.1.133</ecNumber>
    </recommendedName>
</protein>
<sequence length="293" mass="30962">MRILVTGRDGQVARCLADLADEGREVVCLGRPELDLTDRASIDAAIAKVRPDVVVNPAAYTAVDKAESDREAAYAVNAAGAENVAAAAAAAAIPIVHISTDYVFSGDKDAPYVETDETGPTGVYGASKLEGEKRVLAANPKAVVLRTAWVFSPYGNNFLKTMLRVGKDRDVLRVVADQHGTPTYGPDIAAGVLAVCEHALAEPDGAWSGVYHMVAGGETTWAGFAEAIFERSKSRGGASAAVEPIPTADYPTPAQRPSNSRLDTRKFQAVFRHDLPPWQSGIDRCLVALDGAS</sequence>
<proteinExistence type="inferred from homology"/>
<evidence type="ECO:0000256" key="6">
    <source>
        <dbReference type="RuleBase" id="RU364082"/>
    </source>
</evidence>
<dbReference type="Gene3D" id="3.40.50.720">
    <property type="entry name" value="NAD(P)-binding Rossmann-like Domain"/>
    <property type="match status" value="1"/>
</dbReference>
<dbReference type="InterPro" id="IPR005913">
    <property type="entry name" value="dTDP_dehydrorham_reduct"/>
</dbReference>
<dbReference type="EMBL" id="JAAAMG010000011">
    <property type="protein sequence ID" value="NDW05610.1"/>
    <property type="molecule type" value="Genomic_DNA"/>
</dbReference>
<dbReference type="InterPro" id="IPR036291">
    <property type="entry name" value="NAD(P)-bd_dom_sf"/>
</dbReference>
<comment type="caution">
    <text evidence="9">The sequence shown here is derived from an EMBL/GenBank/DDBJ whole genome shotgun (WGS) entry which is preliminary data.</text>
</comment>
<dbReference type="Gene3D" id="3.90.25.10">
    <property type="entry name" value="UDP-galactose 4-epimerase, domain 1"/>
    <property type="match status" value="1"/>
</dbReference>
<dbReference type="UniPathway" id="UPA00124"/>
<comment type="similarity">
    <text evidence="2 6">Belongs to the dTDP-4-dehydrorhamnose reductase family.</text>
</comment>
<dbReference type="NCBIfam" id="TIGR01214">
    <property type="entry name" value="rmlD"/>
    <property type="match status" value="1"/>
</dbReference>
<dbReference type="Proteomes" id="UP000469011">
    <property type="component" value="Unassembled WGS sequence"/>
</dbReference>
<keyword evidence="10" id="KW-1185">Reference proteome</keyword>
<evidence type="ECO:0000313" key="10">
    <source>
        <dbReference type="Proteomes" id="UP000469011"/>
    </source>
</evidence>
<dbReference type="SUPFAM" id="SSF51735">
    <property type="entry name" value="NAD(P)-binding Rossmann-fold domains"/>
    <property type="match status" value="1"/>
</dbReference>
<evidence type="ECO:0000256" key="4">
    <source>
        <dbReference type="ARBA" id="ARBA00017099"/>
    </source>
</evidence>
<evidence type="ECO:0000313" key="9">
    <source>
        <dbReference type="EMBL" id="NDW05610.1"/>
    </source>
</evidence>
<evidence type="ECO:0000256" key="7">
    <source>
        <dbReference type="SAM" id="MobiDB-lite"/>
    </source>
</evidence>